<keyword evidence="4" id="KW-0812">Transmembrane</keyword>
<keyword evidence="6" id="KW-1185">Reference proteome</keyword>
<evidence type="ECO:0000313" key="5">
    <source>
        <dbReference type="EMBL" id="GGI13822.1"/>
    </source>
</evidence>
<dbReference type="EMBL" id="BMDH01000001">
    <property type="protein sequence ID" value="GGI13822.1"/>
    <property type="molecule type" value="Genomic_DNA"/>
</dbReference>
<keyword evidence="1" id="KW-0378">Hydrolase</keyword>
<evidence type="ECO:0000256" key="1">
    <source>
        <dbReference type="ARBA" id="ARBA00022801"/>
    </source>
</evidence>
<dbReference type="Gene3D" id="2.40.260.10">
    <property type="entry name" value="Sortase"/>
    <property type="match status" value="1"/>
</dbReference>
<dbReference type="GO" id="GO:0016787">
    <property type="term" value="F:hydrolase activity"/>
    <property type="evidence" value="ECO:0007669"/>
    <property type="project" value="UniProtKB-KW"/>
</dbReference>
<dbReference type="RefSeq" id="WP_188354903.1">
    <property type="nucleotide sequence ID" value="NZ_BMDH01000001.1"/>
</dbReference>
<dbReference type="Pfam" id="PF04203">
    <property type="entry name" value="Sortase"/>
    <property type="match status" value="1"/>
</dbReference>
<dbReference type="Proteomes" id="UP000619536">
    <property type="component" value="Unassembled WGS sequence"/>
</dbReference>
<dbReference type="InterPro" id="IPR005754">
    <property type="entry name" value="Sortase"/>
</dbReference>
<evidence type="ECO:0000256" key="2">
    <source>
        <dbReference type="PIRSR" id="PIRSR605754-1"/>
    </source>
</evidence>
<feature type="transmembrane region" description="Helical" evidence="4">
    <location>
        <begin position="30"/>
        <end position="53"/>
    </location>
</feature>
<sequence>MRVQRQGIAQHVQDAQPAEQRHHAGLSRTAIAGILLLTLSVLFATLPLMLMVINAHQESGAIDEHTLAVEQLAKQETERELREAHAYNAKLFEHGSRALGEVSDPWASSGVTLSQTDSDYQHQLDIPDDGVMATIRYPRLGINLPIRHGTGDTVLSSGAGHVYGTSLPVGGSNTHAVISAHSGYDRLMFDALSMWQARKGDYFYITVLGTLLSYRVSDIQIIEPDDFTHFAITAGRDEVTLLTCTPYGVNTKRLIVTGERVGIPPAPNPDTVPAAHPQYWLIIGVIIAWLLFMLFVIAFVMKHRKERKVEG</sequence>
<protein>
    <submittedName>
        <fullName evidence="5">Class C sortase</fullName>
    </submittedName>
</protein>
<feature type="active site" description="Acyl-thioester intermediate" evidence="2">
    <location>
        <position position="244"/>
    </location>
</feature>
<feature type="transmembrane region" description="Helical" evidence="4">
    <location>
        <begin position="279"/>
        <end position="301"/>
    </location>
</feature>
<reference evidence="5" key="2">
    <citation type="submission" date="2020-09" db="EMBL/GenBank/DDBJ databases">
        <authorList>
            <person name="Sun Q."/>
            <person name="Sedlacek I."/>
        </authorList>
    </citation>
    <scope>NUCLEOTIDE SEQUENCE</scope>
    <source>
        <strain evidence="5">CCM 8606</strain>
    </source>
</reference>
<dbReference type="InterPro" id="IPR023365">
    <property type="entry name" value="Sortase_dom-sf"/>
</dbReference>
<feature type="region of interest" description="Disordered" evidence="3">
    <location>
        <begin position="1"/>
        <end position="21"/>
    </location>
</feature>
<reference evidence="5" key="1">
    <citation type="journal article" date="2014" name="Int. J. Syst. Evol. Microbiol.">
        <title>Complete genome sequence of Corynebacterium casei LMG S-19264T (=DSM 44701T), isolated from a smear-ripened cheese.</title>
        <authorList>
            <consortium name="US DOE Joint Genome Institute (JGI-PGF)"/>
            <person name="Walter F."/>
            <person name="Albersmeier A."/>
            <person name="Kalinowski J."/>
            <person name="Ruckert C."/>
        </authorList>
    </citation>
    <scope>NUCLEOTIDE SEQUENCE</scope>
    <source>
        <strain evidence="5">CCM 8606</strain>
    </source>
</reference>
<dbReference type="InterPro" id="IPR042002">
    <property type="entry name" value="Sortase_C"/>
</dbReference>
<name>A0A8J3EY48_9BIFI</name>
<evidence type="ECO:0000313" key="6">
    <source>
        <dbReference type="Proteomes" id="UP000619536"/>
    </source>
</evidence>
<organism evidence="5 6">
    <name type="scientific">Galliscardovia ingluviei</name>
    <dbReference type="NCBI Taxonomy" id="1769422"/>
    <lineage>
        <taxon>Bacteria</taxon>
        <taxon>Bacillati</taxon>
        <taxon>Actinomycetota</taxon>
        <taxon>Actinomycetes</taxon>
        <taxon>Bifidobacteriales</taxon>
        <taxon>Bifidobacteriaceae</taxon>
        <taxon>Galliscardovia</taxon>
    </lineage>
</organism>
<proteinExistence type="predicted"/>
<dbReference type="NCBIfam" id="NF033745">
    <property type="entry name" value="class_C_sortase"/>
    <property type="match status" value="1"/>
</dbReference>
<evidence type="ECO:0000256" key="3">
    <source>
        <dbReference type="SAM" id="MobiDB-lite"/>
    </source>
</evidence>
<feature type="active site" description="Proton donor/acceptor" evidence="2">
    <location>
        <position position="181"/>
    </location>
</feature>
<dbReference type="AlphaFoldDB" id="A0A8J3EY48"/>
<keyword evidence="4" id="KW-0472">Membrane</keyword>
<evidence type="ECO:0000256" key="4">
    <source>
        <dbReference type="SAM" id="Phobius"/>
    </source>
</evidence>
<dbReference type="CDD" id="cd05827">
    <property type="entry name" value="Sortase_C"/>
    <property type="match status" value="1"/>
</dbReference>
<gene>
    <name evidence="5" type="ORF">GCM10007377_07880</name>
</gene>
<accession>A0A8J3EY48</accession>
<keyword evidence="4" id="KW-1133">Transmembrane helix</keyword>
<dbReference type="SUPFAM" id="SSF63817">
    <property type="entry name" value="Sortase"/>
    <property type="match status" value="1"/>
</dbReference>
<comment type="caution">
    <text evidence="5">The sequence shown here is derived from an EMBL/GenBank/DDBJ whole genome shotgun (WGS) entry which is preliminary data.</text>
</comment>
<dbReference type="NCBIfam" id="TIGR01076">
    <property type="entry name" value="sortase_fam"/>
    <property type="match status" value="1"/>
</dbReference>